<dbReference type="GO" id="GO:0004335">
    <property type="term" value="F:galactokinase activity"/>
    <property type="evidence" value="ECO:0007669"/>
    <property type="project" value="TreeGrafter"/>
</dbReference>
<keyword evidence="3 6" id="KW-0418">Kinase</keyword>
<dbReference type="GO" id="GO:0005829">
    <property type="term" value="C:cytosol"/>
    <property type="evidence" value="ECO:0007669"/>
    <property type="project" value="TreeGrafter"/>
</dbReference>
<dbReference type="GO" id="GO:0006012">
    <property type="term" value="P:galactose metabolic process"/>
    <property type="evidence" value="ECO:0007669"/>
    <property type="project" value="TreeGrafter"/>
</dbReference>
<dbReference type="InterPro" id="IPR006204">
    <property type="entry name" value="GHMP_kinase_N_dom"/>
</dbReference>
<gene>
    <name evidence="6" type="ORF">H6G03_22715</name>
</gene>
<keyword evidence="7" id="KW-1185">Reference proteome</keyword>
<dbReference type="InterPro" id="IPR020568">
    <property type="entry name" value="Ribosomal_Su5_D2-typ_SF"/>
</dbReference>
<dbReference type="PANTHER" id="PTHR10457">
    <property type="entry name" value="MEVALONATE KINASE/GALACTOKINASE"/>
    <property type="match status" value="1"/>
</dbReference>
<dbReference type="Proteomes" id="UP000641646">
    <property type="component" value="Unassembled WGS sequence"/>
</dbReference>
<protein>
    <submittedName>
        <fullName evidence="6">GHMP kinase</fullName>
    </submittedName>
</protein>
<dbReference type="Pfam" id="PF00288">
    <property type="entry name" value="GHMP_kinases_N"/>
    <property type="match status" value="1"/>
</dbReference>
<keyword evidence="4" id="KW-0067">ATP-binding</keyword>
<evidence type="ECO:0000313" key="7">
    <source>
        <dbReference type="Proteomes" id="UP000641646"/>
    </source>
</evidence>
<dbReference type="AlphaFoldDB" id="A0A926VIL4"/>
<dbReference type="GO" id="GO:0005524">
    <property type="term" value="F:ATP binding"/>
    <property type="evidence" value="ECO:0007669"/>
    <property type="project" value="UniProtKB-KW"/>
</dbReference>
<dbReference type="SUPFAM" id="SSF54211">
    <property type="entry name" value="Ribosomal protein S5 domain 2-like"/>
    <property type="match status" value="1"/>
</dbReference>
<proteinExistence type="inferred from homology"/>
<evidence type="ECO:0000256" key="1">
    <source>
        <dbReference type="ARBA" id="ARBA00006566"/>
    </source>
</evidence>
<keyword evidence="2" id="KW-0547">Nucleotide-binding</keyword>
<evidence type="ECO:0000256" key="2">
    <source>
        <dbReference type="ARBA" id="ARBA00022741"/>
    </source>
</evidence>
<accession>A0A926VIL4</accession>
<dbReference type="InterPro" id="IPR036554">
    <property type="entry name" value="GHMP_kinase_C_sf"/>
</dbReference>
<keyword evidence="3 6" id="KW-0808">Transferase</keyword>
<dbReference type="EMBL" id="JACJPW010000066">
    <property type="protein sequence ID" value="MBD2183843.1"/>
    <property type="molecule type" value="Genomic_DNA"/>
</dbReference>
<feature type="domain" description="GHMP kinase N-terminal" evidence="5">
    <location>
        <begin position="92"/>
        <end position="176"/>
    </location>
</feature>
<comment type="similarity">
    <text evidence="1">Belongs to the GHMP kinase family. GalK subfamily.</text>
</comment>
<sequence length="346" mass="37714">MTDDSEWLNLFVPGRLCLFGEHSDWAGSYRHLAETPGYCIAVGTDGGIYARVRKRDGIIVACSHLPHIEPLCIAPDSAELLSIAKAGGFWSYVAGTLHEILQSYPISGLEIKCDRMDLPLKKGLSSSAAVCILVARACNELYKLGLDKRDEMELAYRGETLTPSRCGRMDQICAYGQVPTFLTFDGEDLAIETIPLGGLFYYLIVDLQGNKDTVTILRDLNNQFTNGEGAIGEGIRRALGSLNQQIVYQVRAALISGDARRVGELMVEAQTIFDRLVAPACPSQLQAPKLHQLLEYPPLQELIWGGKGVGSQGDGTAQLLARGPEERLLAQSTIESELGLPCLSLF</sequence>
<dbReference type="InterPro" id="IPR014721">
    <property type="entry name" value="Ribsml_uS5_D2-typ_fold_subgr"/>
</dbReference>
<dbReference type="PANTHER" id="PTHR10457:SF7">
    <property type="entry name" value="GALACTOKINASE-RELATED"/>
    <property type="match status" value="1"/>
</dbReference>
<reference evidence="6" key="1">
    <citation type="journal article" date="2015" name="ISME J.">
        <title>Draft Genome Sequence of Streptomyces incarnatus NRRL8089, which Produces the Nucleoside Antibiotic Sinefungin.</title>
        <authorList>
            <person name="Oshima K."/>
            <person name="Hattori M."/>
            <person name="Shimizu H."/>
            <person name="Fukuda K."/>
            <person name="Nemoto M."/>
            <person name="Inagaki K."/>
            <person name="Tamura T."/>
        </authorList>
    </citation>
    <scope>NUCLEOTIDE SEQUENCE</scope>
    <source>
        <strain evidence="6">FACHB-1375</strain>
    </source>
</reference>
<dbReference type="PRINTS" id="PR00959">
    <property type="entry name" value="MEVGALKINASE"/>
</dbReference>
<evidence type="ECO:0000256" key="4">
    <source>
        <dbReference type="ARBA" id="ARBA00022840"/>
    </source>
</evidence>
<evidence type="ECO:0000313" key="6">
    <source>
        <dbReference type="EMBL" id="MBD2183843.1"/>
    </source>
</evidence>
<organism evidence="6 7">
    <name type="scientific">Aerosakkonema funiforme FACHB-1375</name>
    <dbReference type="NCBI Taxonomy" id="2949571"/>
    <lineage>
        <taxon>Bacteria</taxon>
        <taxon>Bacillati</taxon>
        <taxon>Cyanobacteriota</taxon>
        <taxon>Cyanophyceae</taxon>
        <taxon>Oscillatoriophycideae</taxon>
        <taxon>Aerosakkonematales</taxon>
        <taxon>Aerosakkonemataceae</taxon>
        <taxon>Aerosakkonema</taxon>
    </lineage>
</organism>
<dbReference type="RefSeq" id="WP_190469034.1">
    <property type="nucleotide sequence ID" value="NZ_JACJPW010000066.1"/>
</dbReference>
<comment type="caution">
    <text evidence="6">The sequence shown here is derived from an EMBL/GenBank/DDBJ whole genome shotgun (WGS) entry which is preliminary data.</text>
</comment>
<dbReference type="SUPFAM" id="SSF55060">
    <property type="entry name" value="GHMP Kinase, C-terminal domain"/>
    <property type="match status" value="1"/>
</dbReference>
<dbReference type="Gene3D" id="3.30.230.10">
    <property type="match status" value="1"/>
</dbReference>
<reference evidence="6" key="2">
    <citation type="submission" date="2020-08" db="EMBL/GenBank/DDBJ databases">
        <authorList>
            <person name="Chen M."/>
            <person name="Teng W."/>
            <person name="Zhao L."/>
            <person name="Hu C."/>
            <person name="Zhou Y."/>
            <person name="Han B."/>
            <person name="Song L."/>
            <person name="Shu W."/>
        </authorList>
    </citation>
    <scope>NUCLEOTIDE SEQUENCE</scope>
    <source>
        <strain evidence="6">FACHB-1375</strain>
    </source>
</reference>
<evidence type="ECO:0000256" key="3">
    <source>
        <dbReference type="ARBA" id="ARBA00022777"/>
    </source>
</evidence>
<name>A0A926VIL4_9CYAN</name>
<evidence type="ECO:0000259" key="5">
    <source>
        <dbReference type="Pfam" id="PF00288"/>
    </source>
</evidence>